<keyword evidence="2" id="KW-1185">Reference proteome</keyword>
<dbReference type="PANTHER" id="PTHR13500:SF0">
    <property type="entry name" value="NUCLEOLAR PRE-RIBOSOMAL-ASSOCIATED PROTEIN 1"/>
    <property type="match status" value="1"/>
</dbReference>
<protein>
    <submittedName>
        <fullName evidence="1">Uncharacterized protein</fullName>
    </submittedName>
</protein>
<dbReference type="InterPro" id="IPR039844">
    <property type="entry name" value="URB1"/>
</dbReference>
<proteinExistence type="predicted"/>
<evidence type="ECO:0000313" key="1">
    <source>
        <dbReference type="EMBL" id="GJT38107.1"/>
    </source>
</evidence>
<dbReference type="Proteomes" id="UP001151760">
    <property type="component" value="Unassembled WGS sequence"/>
</dbReference>
<evidence type="ECO:0000313" key="2">
    <source>
        <dbReference type="Proteomes" id="UP001151760"/>
    </source>
</evidence>
<dbReference type="EMBL" id="BQNB010015278">
    <property type="protein sequence ID" value="GJT38107.1"/>
    <property type="molecule type" value="Genomic_DNA"/>
</dbReference>
<accession>A0ABQ5DGS8</accession>
<comment type="caution">
    <text evidence="1">The sequence shown here is derived from an EMBL/GenBank/DDBJ whole genome shotgun (WGS) entry which is preliminary data.</text>
</comment>
<dbReference type="PANTHER" id="PTHR13500">
    <property type="entry name" value="NUCLEOLAR PRERIBOSOMAL-ASSOCIATED PROTEIN 1"/>
    <property type="match status" value="1"/>
</dbReference>
<name>A0ABQ5DGS8_9ASTR</name>
<reference evidence="1" key="2">
    <citation type="submission" date="2022-01" db="EMBL/GenBank/DDBJ databases">
        <authorList>
            <person name="Yamashiro T."/>
            <person name="Shiraishi A."/>
            <person name="Satake H."/>
            <person name="Nakayama K."/>
        </authorList>
    </citation>
    <scope>NUCLEOTIDE SEQUENCE</scope>
</reference>
<organism evidence="1 2">
    <name type="scientific">Tanacetum coccineum</name>
    <dbReference type="NCBI Taxonomy" id="301880"/>
    <lineage>
        <taxon>Eukaryota</taxon>
        <taxon>Viridiplantae</taxon>
        <taxon>Streptophyta</taxon>
        <taxon>Embryophyta</taxon>
        <taxon>Tracheophyta</taxon>
        <taxon>Spermatophyta</taxon>
        <taxon>Magnoliopsida</taxon>
        <taxon>eudicotyledons</taxon>
        <taxon>Gunneridae</taxon>
        <taxon>Pentapetalae</taxon>
        <taxon>asterids</taxon>
        <taxon>campanulids</taxon>
        <taxon>Asterales</taxon>
        <taxon>Asteraceae</taxon>
        <taxon>Asteroideae</taxon>
        <taxon>Anthemideae</taxon>
        <taxon>Anthemidinae</taxon>
        <taxon>Tanacetum</taxon>
    </lineage>
</organism>
<reference evidence="1" key="1">
    <citation type="journal article" date="2022" name="Int. J. Mol. Sci.">
        <title>Draft Genome of Tanacetum Coccineum: Genomic Comparison of Closely Related Tanacetum-Family Plants.</title>
        <authorList>
            <person name="Yamashiro T."/>
            <person name="Shiraishi A."/>
            <person name="Nakayama K."/>
            <person name="Satake H."/>
        </authorList>
    </citation>
    <scope>NUCLEOTIDE SEQUENCE</scope>
</reference>
<gene>
    <name evidence="1" type="ORF">Tco_0937972</name>
</gene>
<sequence>MIAGILTEACLELLTKAAYRGCLESIIKVSLLRSNCEKDLGVWVQMDDGSWVRTSCWQGVLILLMKHILSEIDDNKYEDKVGGTVIVGRISGRECLCGHCCGDVGRRFQEKKMGYEIVMTVIELLEMKYQLEKLFGHPHCERTNARHVRSGHSRLGFLGKYVLELAMYEFFMQSLRFDIKKWHNGGTDDRYIYTKNSQTAWLWLLLCRLISDKDGFVFGRELMFLLLSSYGATVGEKDTGIYKIMQDLKHLEKSTKNYVANMDYLWGTAAIRVRKEREIEHVLSSDDTDDNEKHRKVNLETTFQLTSECVEMLFFSFFMTQA</sequence>